<evidence type="ECO:0000313" key="2">
    <source>
        <dbReference type="EMBL" id="ADC52397.1"/>
    </source>
</evidence>
<name>D3G221_ALKPO</name>
<reference evidence="2 3" key="1">
    <citation type="journal article" date="2011" name="Environ. Microbiol.">
        <title>Genome of alkaliphilic Bacillus pseudofirmus OF4 reveals adaptations that support the ability to grow in an external pH range from 7.5 to 11.4.</title>
        <authorList>
            <person name="Janto B."/>
            <person name="Ahmed A."/>
            <person name="Ito M."/>
            <person name="Liu J."/>
            <person name="Hicks D.B."/>
            <person name="Pagni S."/>
            <person name="Fackelmayer O.J."/>
            <person name="Smith T.A."/>
            <person name="Earl J."/>
            <person name="Elbourne L.D."/>
            <person name="Hassan K."/>
            <person name="Paulsen I.T."/>
            <person name="Kolsto A.B."/>
            <person name="Tourasse N.J."/>
            <person name="Ehrlich G.D."/>
            <person name="Boissy R."/>
            <person name="Ivey D.M."/>
            <person name="Li G."/>
            <person name="Xue Y."/>
            <person name="Ma Y."/>
            <person name="Hu F.Z."/>
            <person name="Krulwich T.A."/>
        </authorList>
    </citation>
    <scope>NUCLEOTIDE SEQUENCE [LARGE SCALE GENOMIC DNA]</scope>
    <source>
        <strain evidence="3">ATCC BAA-2126 / JCM 17055 / OF4</strain>
    </source>
</reference>
<proteinExistence type="predicted"/>
<keyword evidence="1" id="KW-0812">Transmembrane</keyword>
<keyword evidence="3" id="KW-1185">Reference proteome</keyword>
<dbReference type="EMBL" id="CP001880">
    <property type="protein sequence ID" value="ADC52397.1"/>
    <property type="molecule type" value="Genomic_DNA"/>
</dbReference>
<geneLocation type="plasmid" evidence="2 3">
    <name>pBpOF4-02</name>
</geneLocation>
<dbReference type="HOGENOM" id="CLU_3114697_0_0_9"/>
<keyword evidence="1" id="KW-0472">Membrane</keyword>
<keyword evidence="1" id="KW-1133">Transmembrane helix</keyword>
<dbReference type="AlphaFoldDB" id="D3G221"/>
<sequence>MKTLLKIEYLKFKKTKMFYRYSIVVLMCFFIPVIMSHNYNIDQNPPNVIS</sequence>
<protein>
    <submittedName>
        <fullName evidence="2">Uncharacterized protein</fullName>
    </submittedName>
</protein>
<keyword evidence="2" id="KW-0614">Plasmid</keyword>
<organism evidence="2 3">
    <name type="scientific">Alkalihalophilus pseudofirmus (strain ATCC BAA-2126 / JCM 17055 / OF4)</name>
    <name type="common">Bacillus pseudofirmus</name>
    <dbReference type="NCBI Taxonomy" id="398511"/>
    <lineage>
        <taxon>Bacteria</taxon>
        <taxon>Bacillati</taxon>
        <taxon>Bacillota</taxon>
        <taxon>Bacilli</taxon>
        <taxon>Bacillales</taxon>
        <taxon>Bacillaceae</taxon>
        <taxon>Alkalihalophilus</taxon>
    </lineage>
</organism>
<gene>
    <name evidence="2" type="ordered locus">BpOF4_22009</name>
</gene>
<evidence type="ECO:0000256" key="1">
    <source>
        <dbReference type="SAM" id="Phobius"/>
    </source>
</evidence>
<feature type="transmembrane region" description="Helical" evidence="1">
    <location>
        <begin position="21"/>
        <end position="41"/>
    </location>
</feature>
<dbReference type="Proteomes" id="UP000001544">
    <property type="component" value="Plasmid pBpOF4-02"/>
</dbReference>
<evidence type="ECO:0000313" key="3">
    <source>
        <dbReference type="Proteomes" id="UP000001544"/>
    </source>
</evidence>
<accession>D3G221</accession>
<dbReference type="KEGG" id="bpf:BpOF4_22009"/>